<sequence>MKKIIKKIIKSFYSMRTGIILLIIIALTSIIGTLIPQGNDPRFYLEAYPSFGKIIILCDFDKVYSSWWYILLTLLLLVNLLFCSINRFKIIFEKSFKDPDIKVRLKNYQKFEKIKKDSDIFEILKVKSPKETEIDGKKVYYKFDGKIGHLGSWLTHLSIIIIILAFAFGRYKGFDEFVHGVPGSILDLQNSDKKIKINQYDVLFREDYTVDQYITSLEVLDKDNKKLDEGLTMVNKPFRFDGFNIYQNSTGWAYEAKLFKDKKFFEEKLIYKGDFFIADNKKIALQFVDFYPDFDETSMMKPRTKSPFLHHPVALYAIFYDGERVDMGLNHPGEPIKWEEYSFVIDNPQMFTLLQVAHDPGKNIALIGAGLLMVGLFLSFYINPRDFILVEDDDFSYLFVKYAKKDKISKEKLEKIIGEEKYD</sequence>
<keyword evidence="4 6" id="KW-1133">Transmembrane helix</keyword>
<keyword evidence="9" id="KW-1185">Reference proteome</keyword>
<dbReference type="RefSeq" id="WP_106460723.1">
    <property type="nucleotide sequence ID" value="NZ_JBGMEF010000003.1"/>
</dbReference>
<evidence type="ECO:0000259" key="7">
    <source>
        <dbReference type="Pfam" id="PF05140"/>
    </source>
</evidence>
<dbReference type="Pfam" id="PF05140">
    <property type="entry name" value="ResB"/>
    <property type="match status" value="2"/>
</dbReference>
<reference evidence="8 9" key="1">
    <citation type="journal article" date="2025" name="Anaerobe">
        <title>Description of Anaerococcus kampingiae sp. nov., Anaerococcus groningensis sp. nov., Anaerococcus martiniensis sp. nov., and Anaerococcus cruorum sp. nov., isolated from human clinical specimens.</title>
        <authorList>
            <person name="Boiten K.E."/>
            <person name="Meijer J."/>
            <person name="van Wezel E.M."/>
            <person name="Veloo A.C.M."/>
        </authorList>
    </citation>
    <scope>NUCLEOTIDE SEQUENCE [LARGE SCALE GENOMIC DNA]</scope>
    <source>
        <strain evidence="8 9">ENR0874</strain>
    </source>
</reference>
<accession>A0ABW9MAJ9</accession>
<dbReference type="EMBL" id="JBGMEF010000003">
    <property type="protein sequence ID" value="MFO3666284.1"/>
    <property type="molecule type" value="Genomic_DNA"/>
</dbReference>
<evidence type="ECO:0000256" key="3">
    <source>
        <dbReference type="ARBA" id="ARBA00022748"/>
    </source>
</evidence>
<dbReference type="Proteomes" id="UP001637994">
    <property type="component" value="Unassembled WGS sequence"/>
</dbReference>
<organism evidence="8 9">
    <name type="scientific">Anaerococcus kampingae</name>
    <dbReference type="NCBI Taxonomy" id="3115614"/>
    <lineage>
        <taxon>Bacteria</taxon>
        <taxon>Bacillati</taxon>
        <taxon>Bacillota</taxon>
        <taxon>Tissierellia</taxon>
        <taxon>Tissierellales</taxon>
        <taxon>Peptoniphilaceae</taxon>
        <taxon>Anaerococcus</taxon>
    </lineage>
</organism>
<evidence type="ECO:0000256" key="6">
    <source>
        <dbReference type="SAM" id="Phobius"/>
    </source>
</evidence>
<proteinExistence type="predicted"/>
<comment type="subcellular location">
    <subcellularLocation>
        <location evidence="1">Membrane</location>
        <topology evidence="1">Multi-pass membrane protein</topology>
    </subcellularLocation>
</comment>
<feature type="domain" description="ResB-like" evidence="7">
    <location>
        <begin position="15"/>
        <end position="253"/>
    </location>
</feature>
<dbReference type="PANTHER" id="PTHR31566:SF0">
    <property type="entry name" value="CYTOCHROME C BIOGENESIS PROTEIN CCS1, CHLOROPLASTIC"/>
    <property type="match status" value="1"/>
</dbReference>
<evidence type="ECO:0000256" key="1">
    <source>
        <dbReference type="ARBA" id="ARBA00004141"/>
    </source>
</evidence>
<feature type="transmembrane region" description="Helical" evidence="6">
    <location>
        <begin position="12"/>
        <end position="35"/>
    </location>
</feature>
<gene>
    <name evidence="8" type="ORF">ACCQ42_00600</name>
</gene>
<evidence type="ECO:0000256" key="4">
    <source>
        <dbReference type="ARBA" id="ARBA00022989"/>
    </source>
</evidence>
<dbReference type="InterPro" id="IPR023494">
    <property type="entry name" value="Cyt_c_bgen_Ccs1/CcsB/ResB"/>
</dbReference>
<evidence type="ECO:0000313" key="8">
    <source>
        <dbReference type="EMBL" id="MFO3666284.1"/>
    </source>
</evidence>
<feature type="transmembrane region" description="Helical" evidence="6">
    <location>
        <begin position="67"/>
        <end position="85"/>
    </location>
</feature>
<protein>
    <submittedName>
        <fullName evidence="8">Cytochrome c biogenesis protein ResB</fullName>
    </submittedName>
</protein>
<keyword evidence="3" id="KW-0201">Cytochrome c-type biogenesis</keyword>
<dbReference type="InterPro" id="IPR007816">
    <property type="entry name" value="ResB-like_domain"/>
</dbReference>
<dbReference type="PANTHER" id="PTHR31566">
    <property type="entry name" value="CYTOCHROME C BIOGENESIS PROTEIN CCS1, CHLOROPLASTIC"/>
    <property type="match status" value="1"/>
</dbReference>
<evidence type="ECO:0000256" key="5">
    <source>
        <dbReference type="ARBA" id="ARBA00023136"/>
    </source>
</evidence>
<evidence type="ECO:0000256" key="2">
    <source>
        <dbReference type="ARBA" id="ARBA00022692"/>
    </source>
</evidence>
<comment type="caution">
    <text evidence="8">The sequence shown here is derived from an EMBL/GenBank/DDBJ whole genome shotgun (WGS) entry which is preliminary data.</text>
</comment>
<evidence type="ECO:0000313" key="9">
    <source>
        <dbReference type="Proteomes" id="UP001637994"/>
    </source>
</evidence>
<feature type="transmembrane region" description="Helical" evidence="6">
    <location>
        <begin position="147"/>
        <end position="168"/>
    </location>
</feature>
<name>A0ABW9MAJ9_9FIRM</name>
<feature type="domain" description="ResB-like" evidence="7">
    <location>
        <begin position="346"/>
        <end position="385"/>
    </location>
</feature>
<keyword evidence="5 6" id="KW-0472">Membrane</keyword>
<keyword evidence="2 6" id="KW-0812">Transmembrane</keyword>